<dbReference type="InterPro" id="IPR006674">
    <property type="entry name" value="HD_domain"/>
</dbReference>
<proteinExistence type="predicted"/>
<dbReference type="Gene3D" id="1.10.3210.10">
    <property type="entry name" value="Hypothetical protein af1432"/>
    <property type="match status" value="1"/>
</dbReference>
<dbReference type="RefSeq" id="WP_136008036.1">
    <property type="nucleotide sequence ID" value="NZ_SRYR01000013.1"/>
</dbReference>
<name>A0A4S2DEN9_9CLOT</name>
<dbReference type="AlphaFoldDB" id="A0A4S2DEN9"/>
<accession>A0A4S2DEN9</accession>
<dbReference type="NCBIfam" id="TIGR00277">
    <property type="entry name" value="HDIG"/>
    <property type="match status" value="1"/>
</dbReference>
<reference evidence="2 3" key="1">
    <citation type="submission" date="2019-04" db="EMBL/GenBank/DDBJ databases">
        <title>Microbes associate with the intestines of laboratory mice.</title>
        <authorList>
            <person name="Navarre W."/>
            <person name="Wong E."/>
            <person name="Huang K."/>
            <person name="Tropini C."/>
            <person name="Ng K."/>
            <person name="Yu B."/>
        </authorList>
    </citation>
    <scope>NUCLEOTIDE SEQUENCE [LARGE SCALE GENOMIC DNA]</scope>
    <source>
        <strain evidence="2 3">NM50_B9-20</strain>
    </source>
</reference>
<evidence type="ECO:0000313" key="3">
    <source>
        <dbReference type="Proteomes" id="UP000306888"/>
    </source>
</evidence>
<evidence type="ECO:0000259" key="1">
    <source>
        <dbReference type="Pfam" id="PF01966"/>
    </source>
</evidence>
<gene>
    <name evidence="2" type="ORF">E5347_14955</name>
</gene>
<dbReference type="Proteomes" id="UP000306888">
    <property type="component" value="Unassembled WGS sequence"/>
</dbReference>
<dbReference type="OrthoDB" id="68032at2"/>
<sequence length="169" mass="20076">MSFYRVKQFIWGFSSLFKEIDYTYVTKFLNEKEINIFNKLKHNDKHHCIRVCKDSIKMRNDLNINVDMYRLGRAALLHDVGKSYRHLSLVEKSAVVLLDKATKGKIKRYNNIKQINVYYNHPKIGTDILKSNGFENDKELLQVVRYHHNKIIDENNEILKIIKTCDDKN</sequence>
<keyword evidence="3" id="KW-1185">Reference proteome</keyword>
<dbReference type="EMBL" id="SRYR01000013">
    <property type="protein sequence ID" value="TGY40436.1"/>
    <property type="molecule type" value="Genomic_DNA"/>
</dbReference>
<organism evidence="2 3">
    <name type="scientific">Clostridium sartagoforme</name>
    <dbReference type="NCBI Taxonomy" id="84031"/>
    <lineage>
        <taxon>Bacteria</taxon>
        <taxon>Bacillati</taxon>
        <taxon>Bacillota</taxon>
        <taxon>Clostridia</taxon>
        <taxon>Eubacteriales</taxon>
        <taxon>Clostridiaceae</taxon>
        <taxon>Clostridium</taxon>
    </lineage>
</organism>
<comment type="caution">
    <text evidence="2">The sequence shown here is derived from an EMBL/GenBank/DDBJ whole genome shotgun (WGS) entry which is preliminary data.</text>
</comment>
<dbReference type="SUPFAM" id="SSF109604">
    <property type="entry name" value="HD-domain/PDEase-like"/>
    <property type="match status" value="1"/>
</dbReference>
<dbReference type="InterPro" id="IPR006675">
    <property type="entry name" value="HDIG_dom"/>
</dbReference>
<dbReference type="Pfam" id="PF01966">
    <property type="entry name" value="HD"/>
    <property type="match status" value="1"/>
</dbReference>
<evidence type="ECO:0000313" key="2">
    <source>
        <dbReference type="EMBL" id="TGY40436.1"/>
    </source>
</evidence>
<protein>
    <submittedName>
        <fullName evidence="2">HDIG domain-containing protein</fullName>
    </submittedName>
</protein>
<feature type="domain" description="HD" evidence="1">
    <location>
        <begin position="46"/>
        <end position="166"/>
    </location>
</feature>